<dbReference type="RefSeq" id="WP_306037777.1">
    <property type="nucleotide sequence ID" value="NZ_CP132302.1"/>
</dbReference>
<accession>A0AA50H614</accession>
<dbReference type="Proteomes" id="UP001234585">
    <property type="component" value="Chromosome"/>
</dbReference>
<sequence>MDYAVQLLEEEAHLIGWQRAEFLASIIDVANARLATLEEEARLAGGTPVGDKRNGKRLP</sequence>
<reference evidence="1 2" key="1">
    <citation type="submission" date="2023-08" db="EMBL/GenBank/DDBJ databases">
        <title>Pathogen: clinical or host-associated sample.</title>
        <authorList>
            <person name="Hergert J."/>
            <person name="Casey R."/>
            <person name="Wagner J."/>
            <person name="Young E.L."/>
            <person name="Oakeson K.F."/>
        </authorList>
    </citation>
    <scope>NUCLEOTIDE SEQUENCE [LARGE SCALE GENOMIC DNA]</scope>
    <source>
        <strain evidence="1 2">1760953</strain>
    </source>
</reference>
<protein>
    <submittedName>
        <fullName evidence="1">Uncharacterized protein</fullName>
    </submittedName>
</protein>
<gene>
    <name evidence="1" type="ORF">Q9313_02200</name>
</gene>
<dbReference type="EMBL" id="CP132302">
    <property type="protein sequence ID" value="WLR97863.1"/>
    <property type="molecule type" value="Genomic_DNA"/>
</dbReference>
<dbReference type="AlphaFoldDB" id="A0AA50H614"/>
<organism evidence="1 2">
    <name type="scientific">Shinella sumterensis</name>
    <dbReference type="NCBI Taxonomy" id="1967501"/>
    <lineage>
        <taxon>Bacteria</taxon>
        <taxon>Pseudomonadati</taxon>
        <taxon>Pseudomonadota</taxon>
        <taxon>Alphaproteobacteria</taxon>
        <taxon>Hyphomicrobiales</taxon>
        <taxon>Rhizobiaceae</taxon>
        <taxon>Shinella</taxon>
    </lineage>
</organism>
<evidence type="ECO:0000313" key="1">
    <source>
        <dbReference type="EMBL" id="WLR97863.1"/>
    </source>
</evidence>
<keyword evidence="2" id="KW-1185">Reference proteome</keyword>
<proteinExistence type="predicted"/>
<name>A0AA50H614_9HYPH</name>
<evidence type="ECO:0000313" key="2">
    <source>
        <dbReference type="Proteomes" id="UP001234585"/>
    </source>
</evidence>